<dbReference type="EMBL" id="JAEQNC010000018">
    <property type="protein sequence ID" value="MBL0375045.1"/>
    <property type="molecule type" value="Genomic_DNA"/>
</dbReference>
<dbReference type="SMART" id="SM00382">
    <property type="entry name" value="AAA"/>
    <property type="match status" value="1"/>
</dbReference>
<evidence type="ECO:0000256" key="2">
    <source>
        <dbReference type="ARBA" id="ARBA00022448"/>
    </source>
</evidence>
<evidence type="ECO:0000256" key="1">
    <source>
        <dbReference type="ARBA" id="ARBA00005417"/>
    </source>
</evidence>
<comment type="caution">
    <text evidence="6">The sequence shown here is derived from an EMBL/GenBank/DDBJ whole genome shotgun (WGS) entry which is preliminary data.</text>
</comment>
<dbReference type="PANTHER" id="PTHR42794:SF2">
    <property type="entry name" value="ABC TRANSPORTER ATP-BINDING PROTEIN"/>
    <property type="match status" value="1"/>
</dbReference>
<keyword evidence="4 6" id="KW-0067">ATP-binding</keyword>
<keyword evidence="7" id="KW-1185">Reference proteome</keyword>
<name>A0A936YWU1_9HYPH</name>
<keyword evidence="2" id="KW-0813">Transport</keyword>
<proteinExistence type="inferred from homology"/>
<reference evidence="6" key="1">
    <citation type="submission" date="2021-01" db="EMBL/GenBank/DDBJ databases">
        <title>Rhizobium sp. strain KVB221 16S ribosomal RNA gene Genome sequencing and assembly.</title>
        <authorList>
            <person name="Kang M."/>
        </authorList>
    </citation>
    <scope>NUCLEOTIDE SEQUENCE</scope>
    <source>
        <strain evidence="6">KVB221</strain>
    </source>
</reference>
<dbReference type="GO" id="GO:0016887">
    <property type="term" value="F:ATP hydrolysis activity"/>
    <property type="evidence" value="ECO:0007669"/>
    <property type="project" value="InterPro"/>
</dbReference>
<dbReference type="PROSITE" id="PS00211">
    <property type="entry name" value="ABC_TRANSPORTER_1"/>
    <property type="match status" value="1"/>
</dbReference>
<gene>
    <name evidence="6" type="ORF">JJB09_23805</name>
</gene>
<accession>A0A936YWU1</accession>
<dbReference type="Pfam" id="PF00005">
    <property type="entry name" value="ABC_tran"/>
    <property type="match status" value="1"/>
</dbReference>
<feature type="domain" description="ABC transporter" evidence="5">
    <location>
        <begin position="10"/>
        <end position="243"/>
    </location>
</feature>
<dbReference type="InterPro" id="IPR017871">
    <property type="entry name" value="ABC_transporter-like_CS"/>
</dbReference>
<evidence type="ECO:0000259" key="5">
    <source>
        <dbReference type="PROSITE" id="PS50893"/>
    </source>
</evidence>
<evidence type="ECO:0000313" key="6">
    <source>
        <dbReference type="EMBL" id="MBL0375045.1"/>
    </source>
</evidence>
<dbReference type="FunFam" id="3.40.50.300:FF:000134">
    <property type="entry name" value="Iron-enterobactin ABC transporter ATP-binding protein"/>
    <property type="match status" value="1"/>
</dbReference>
<dbReference type="GO" id="GO:0005524">
    <property type="term" value="F:ATP binding"/>
    <property type="evidence" value="ECO:0007669"/>
    <property type="project" value="UniProtKB-KW"/>
</dbReference>
<dbReference type="InterPro" id="IPR027417">
    <property type="entry name" value="P-loop_NTPase"/>
</dbReference>
<dbReference type="InterPro" id="IPR003439">
    <property type="entry name" value="ABC_transporter-like_ATP-bd"/>
</dbReference>
<dbReference type="PANTHER" id="PTHR42794">
    <property type="entry name" value="HEMIN IMPORT ATP-BINDING PROTEIN HMUV"/>
    <property type="match status" value="1"/>
</dbReference>
<keyword evidence="3" id="KW-0547">Nucleotide-binding</keyword>
<dbReference type="CDD" id="cd03214">
    <property type="entry name" value="ABC_Iron-Siderophores_B12_Hemin"/>
    <property type="match status" value="1"/>
</dbReference>
<dbReference type="InterPro" id="IPR003593">
    <property type="entry name" value="AAA+_ATPase"/>
</dbReference>
<dbReference type="SUPFAM" id="SSF52540">
    <property type="entry name" value="P-loop containing nucleoside triphosphate hydrolases"/>
    <property type="match status" value="1"/>
</dbReference>
<protein>
    <submittedName>
        <fullName evidence="6">ABC transporter ATP-binding protein</fullName>
    </submittedName>
</protein>
<comment type="similarity">
    <text evidence="1">Belongs to the ABC transporter superfamily.</text>
</comment>
<evidence type="ECO:0000256" key="4">
    <source>
        <dbReference type="ARBA" id="ARBA00022840"/>
    </source>
</evidence>
<dbReference type="AlphaFoldDB" id="A0A936YWU1"/>
<dbReference type="PROSITE" id="PS50893">
    <property type="entry name" value="ABC_TRANSPORTER_2"/>
    <property type="match status" value="1"/>
</dbReference>
<dbReference type="Proteomes" id="UP000633219">
    <property type="component" value="Unassembled WGS sequence"/>
</dbReference>
<evidence type="ECO:0000313" key="7">
    <source>
        <dbReference type="Proteomes" id="UP000633219"/>
    </source>
</evidence>
<evidence type="ECO:0000256" key="3">
    <source>
        <dbReference type="ARBA" id="ARBA00022741"/>
    </source>
</evidence>
<dbReference type="Gene3D" id="3.40.50.300">
    <property type="entry name" value="P-loop containing nucleotide triphosphate hydrolases"/>
    <property type="match status" value="1"/>
</dbReference>
<sequence length="267" mass="29055">MSCTTTGIGIDARGIGWAAKGNRWLIEDISFSLRPGERLAIVGPNGAGKTTLLRCLYRGLKPRLGTVALDGADIWQMSATEVARCVAVVLQESPAAFPFSVRDIVFMGRIPWRRGKAHWSQIDREQTEHALEHLGLTSLAQRRFATLSGGEQQRVLVARALAQEPRLLILDEPSNHLDIRHQLEILDLLKGLGITIITTLHDLNLAADFATSVLIMHDGRMLASGRPEAVLTSEMVSNAFGVTAQLSQPGSEAASRFTFSLNSHSGD</sequence>
<organism evidence="6 7">
    <name type="scientific">Rhizobium setariae</name>
    <dbReference type="NCBI Taxonomy" id="2801340"/>
    <lineage>
        <taxon>Bacteria</taxon>
        <taxon>Pseudomonadati</taxon>
        <taxon>Pseudomonadota</taxon>
        <taxon>Alphaproteobacteria</taxon>
        <taxon>Hyphomicrobiales</taxon>
        <taxon>Rhizobiaceae</taxon>
        <taxon>Rhizobium/Agrobacterium group</taxon>
        <taxon>Rhizobium</taxon>
    </lineage>
</organism>